<dbReference type="Pfam" id="PF18962">
    <property type="entry name" value="Por_Secre_tail"/>
    <property type="match status" value="1"/>
</dbReference>
<feature type="domain" description="Secretion system C-terminal sorting" evidence="2">
    <location>
        <begin position="948"/>
        <end position="1021"/>
    </location>
</feature>
<proteinExistence type="predicted"/>
<organism evidence="3 4">
    <name type="scientific">Hanstruepera neustonica</name>
    <dbReference type="NCBI Taxonomy" id="1445657"/>
    <lineage>
        <taxon>Bacteria</taxon>
        <taxon>Pseudomonadati</taxon>
        <taxon>Bacteroidota</taxon>
        <taxon>Flavobacteriia</taxon>
        <taxon>Flavobacteriales</taxon>
        <taxon>Flavobacteriaceae</taxon>
        <taxon>Hanstruepera</taxon>
    </lineage>
</organism>
<dbReference type="RefSeq" id="WP_103050701.1">
    <property type="nucleotide sequence ID" value="NZ_POWF01000001.1"/>
</dbReference>
<evidence type="ECO:0000313" key="4">
    <source>
        <dbReference type="Proteomes" id="UP000236641"/>
    </source>
</evidence>
<dbReference type="InterPro" id="IPR026444">
    <property type="entry name" value="Secre_tail"/>
</dbReference>
<dbReference type="SUPFAM" id="SSF49785">
    <property type="entry name" value="Galactose-binding domain-like"/>
    <property type="match status" value="1"/>
</dbReference>
<dbReference type="PROSITE" id="PS51854">
    <property type="entry name" value="CSPG"/>
    <property type="match status" value="1"/>
</dbReference>
<accession>A0A2K1E3I0</accession>
<keyword evidence="1" id="KW-0732">Signal</keyword>
<dbReference type="Gene3D" id="3.40.390.10">
    <property type="entry name" value="Collagenase (Catalytic Domain)"/>
    <property type="match status" value="1"/>
</dbReference>
<dbReference type="GO" id="GO:0008237">
    <property type="term" value="F:metallopeptidase activity"/>
    <property type="evidence" value="ECO:0007669"/>
    <property type="project" value="InterPro"/>
</dbReference>
<dbReference type="OrthoDB" id="9792152at2"/>
<evidence type="ECO:0000313" key="3">
    <source>
        <dbReference type="EMBL" id="PNQ74848.1"/>
    </source>
</evidence>
<reference evidence="3 4" key="1">
    <citation type="submission" date="2018-01" db="EMBL/GenBank/DDBJ databases">
        <title>The draft genome of Hanstruepera neustonica JCM19743.</title>
        <authorList>
            <person name="He R.-H."/>
            <person name="Du Z.-J."/>
        </authorList>
    </citation>
    <scope>NUCLEOTIDE SEQUENCE [LARGE SCALE GENOMIC DNA]</scope>
    <source>
        <strain evidence="3 4">JCM19743</strain>
    </source>
</reference>
<comment type="caution">
    <text evidence="3">The sequence shown here is derived from an EMBL/GenBank/DDBJ whole genome shotgun (WGS) entry which is preliminary data.</text>
</comment>
<dbReference type="Gene3D" id="2.60.120.260">
    <property type="entry name" value="Galactose-binding domain-like"/>
    <property type="match status" value="1"/>
</dbReference>
<sequence length="1022" mass="109569">MRNYYTKLSLTILLTLVFSVFGFSQNRQSMWTKVTKNQLNSDNLVFRKSTPTAADFYQLDIAQLNQLLRGAPQRDNSLSSNVIVDFPNSNGSFDSYRVYEASILANELQAQYPNIRSYVGQSVENPETIIRFSVTPQGLHTMTLSSETGSEFIDPYTRDANSYIVYSKRDLPFGDRNYVCEFDDDGIVEDIDIDFEAERNANDGQMRNFRLALACTIEYAEFHWTAAGLTAGDTVAARKDAVLAAMVVTMTRVNGLYEKELSITMTIIPNNLDIINITSDTYTNNDGATMLNQNQVAVDATIGSANYDIGHVFSTGGGGIAQLNSPCVFGSKARGVTGLPNPVGDGFDIDFVAHEMGHQFGSPHTFNGDTGNCAGGNRSSANAYEPGSGTTIMAYAGICAPQNVQGNSDDYFHQISLQRIWANVSAGNSQCGAQTSTGNAAPTAEAGASYTIPISTPYMLTASSTDGETTDTHTYTWEQWDLGPSGVPTETTASGPLVRSFQGTTNPTRYIPNIPDLLQSGGSTTWERLASISRAINFRVTVRDNDVRGGQTATDIMTATTSTSSGPFVVTSQSSPVTWSGGNTETITWNVAGTNAGAVNTPNVDILLSTNGGGTFDTVLATAVPNNGSADIIVPDVLAENCVVMVKGNGNIFFNITTGRIAIGYNITAGDVCETYTFNLNETLPTSATVFEQIPVSVTDSGIITDVNVKYDISSTALNQLHMAIISADGTRAYLYPAGPCATGSNMQVTWDQESTESVVCGTNPVTGTAMPVPITNPEPLSNIYGEEMNGTWVLMAANIGTSNMVFNFADVEICKSGFVAVLAPERITQSTVEVDVVSTATVDNTHLEVASPNTVNASNIEFTLTVLPTEGTLYLNGSSLALNDTFTQADINNGNVTYTTTSDVDATDGFRVDVDDNNGGTLPNLLVNIQIVDGLSVDEFGFDVFNIYPNPTNGEVTIELSSHEDVTIGLYDIRGRKVYNNEFKNTTAFNKTIDLSSASTGVYMLQVTSGTRTATKKLIIK</sequence>
<dbReference type="SUPFAM" id="SSF55486">
    <property type="entry name" value="Metalloproteases ('zincins'), catalytic domain"/>
    <property type="match status" value="1"/>
</dbReference>
<dbReference type="NCBIfam" id="TIGR04183">
    <property type="entry name" value="Por_Secre_tail"/>
    <property type="match status" value="1"/>
</dbReference>
<dbReference type="InterPro" id="IPR008979">
    <property type="entry name" value="Galactose-bd-like_sf"/>
</dbReference>
<dbReference type="Proteomes" id="UP000236641">
    <property type="component" value="Unassembled WGS sequence"/>
</dbReference>
<dbReference type="EMBL" id="POWF01000001">
    <property type="protein sequence ID" value="PNQ74848.1"/>
    <property type="molecule type" value="Genomic_DNA"/>
</dbReference>
<evidence type="ECO:0000259" key="2">
    <source>
        <dbReference type="Pfam" id="PF18962"/>
    </source>
</evidence>
<gene>
    <name evidence="3" type="ORF">C1T31_01535</name>
</gene>
<dbReference type="AlphaFoldDB" id="A0A2K1E3I0"/>
<dbReference type="InterPro" id="IPR039005">
    <property type="entry name" value="CSPG_rpt"/>
</dbReference>
<protein>
    <recommendedName>
        <fullName evidence="2">Secretion system C-terminal sorting domain-containing protein</fullName>
    </recommendedName>
</protein>
<keyword evidence="4" id="KW-1185">Reference proteome</keyword>
<dbReference type="Pfam" id="PF13582">
    <property type="entry name" value="Reprolysin_3"/>
    <property type="match status" value="1"/>
</dbReference>
<name>A0A2K1E3I0_9FLAO</name>
<dbReference type="Pfam" id="PF16184">
    <property type="entry name" value="Cadherin_3"/>
    <property type="match status" value="1"/>
</dbReference>
<evidence type="ECO:0000256" key="1">
    <source>
        <dbReference type="ARBA" id="ARBA00022729"/>
    </source>
</evidence>
<dbReference type="InterPro" id="IPR024079">
    <property type="entry name" value="MetalloPept_cat_dom_sf"/>
</dbReference>